<reference evidence="2 3" key="1">
    <citation type="submission" date="2019-03" db="EMBL/GenBank/DDBJ databases">
        <title>Genomic Encyclopedia of Type Strains, Phase IV (KMG-IV): sequencing the most valuable type-strain genomes for metagenomic binning, comparative biology and taxonomic classification.</title>
        <authorList>
            <person name="Goeker M."/>
        </authorList>
    </citation>
    <scope>NUCLEOTIDE SEQUENCE [LARGE SCALE GENOMIC DNA]</scope>
    <source>
        <strain evidence="2 3">DSM 25059</strain>
    </source>
</reference>
<feature type="compositionally biased region" description="Basic and acidic residues" evidence="1">
    <location>
        <begin position="56"/>
        <end position="76"/>
    </location>
</feature>
<evidence type="ECO:0000313" key="2">
    <source>
        <dbReference type="EMBL" id="TDN82977.1"/>
    </source>
</evidence>
<dbReference type="OrthoDB" id="7548801at2"/>
<gene>
    <name evidence="2" type="ORF">EV664_105175</name>
</gene>
<sequence length="307" mass="34721">MADDWANENRTVEYQKNTTFKLNQKPGLIYPLAGSTSMYSGASSQIEDQFDDDFNLEDKDGINTDTNNRDASSERRWVKKPKSANVAPLRDRDAMKATSVDIDSPLVEGTARGTRRYHDDKFIEGYFGTAWTGEHGDTPVPFKAGNRIVVDLGGAATGLTEDKIIALAEAYELADCDIEEEQPIVLLTPKQVSDLQRIDRYVKSNYDGRLVLARRELKPWQNLRFMPVNLGSPKAYPRSSKLTKSETTRMLPTFMPSGMHRAVWTEFFGRITERDDKNFSKQVYAEACSTATRLMEDKCFILECKEG</sequence>
<evidence type="ECO:0000313" key="3">
    <source>
        <dbReference type="Proteomes" id="UP000295493"/>
    </source>
</evidence>
<dbReference type="Pfam" id="PF19821">
    <property type="entry name" value="Phage_capsid_2"/>
    <property type="match status" value="1"/>
</dbReference>
<organism evidence="2 3">
    <name type="scientific">Stakelama pacifica</name>
    <dbReference type="NCBI Taxonomy" id="517720"/>
    <lineage>
        <taxon>Bacteria</taxon>
        <taxon>Pseudomonadati</taxon>
        <taxon>Pseudomonadota</taxon>
        <taxon>Alphaproteobacteria</taxon>
        <taxon>Sphingomonadales</taxon>
        <taxon>Sphingomonadaceae</taxon>
        <taxon>Stakelama</taxon>
    </lineage>
</organism>
<dbReference type="Proteomes" id="UP000295493">
    <property type="component" value="Unassembled WGS sequence"/>
</dbReference>
<evidence type="ECO:0000256" key="1">
    <source>
        <dbReference type="SAM" id="MobiDB-lite"/>
    </source>
</evidence>
<name>A0A4R6FNG7_9SPHN</name>
<dbReference type="AlphaFoldDB" id="A0A4R6FNG7"/>
<dbReference type="InterPro" id="IPR045565">
    <property type="entry name" value="Phage_capsid_2"/>
</dbReference>
<protein>
    <submittedName>
        <fullName evidence="2">Uncharacterized protein</fullName>
    </submittedName>
</protein>
<accession>A0A4R6FNG7</accession>
<feature type="region of interest" description="Disordered" evidence="1">
    <location>
        <begin position="54"/>
        <end position="85"/>
    </location>
</feature>
<dbReference type="RefSeq" id="WP_133495514.1">
    <property type="nucleotide sequence ID" value="NZ_BMLU01000005.1"/>
</dbReference>
<comment type="caution">
    <text evidence="2">The sequence shown here is derived from an EMBL/GenBank/DDBJ whole genome shotgun (WGS) entry which is preliminary data.</text>
</comment>
<proteinExistence type="predicted"/>
<dbReference type="EMBL" id="SNWD01000005">
    <property type="protein sequence ID" value="TDN82977.1"/>
    <property type="molecule type" value="Genomic_DNA"/>
</dbReference>
<keyword evidence="3" id="KW-1185">Reference proteome</keyword>